<dbReference type="EMBL" id="CAJHNH020000018">
    <property type="protein sequence ID" value="CAG5114635.1"/>
    <property type="molecule type" value="Genomic_DNA"/>
</dbReference>
<keyword evidence="1" id="KW-0472">Membrane</keyword>
<sequence>MPFLARRKFRNSINVVIIVVVVVVTFGAHAYVPVCYNIVRRSADAFRLEYSSLYKRHADSFEAASSATKFLFAFLPLMASLLANILLLAYLKLHARNTKNLRMASKTDETFSRQNRQVTLIVLVSSVSFTLFSLPANIHLLATSYTTQYGYNQKEHYLFMVIHESLLGLLTLGDIANFLSYLILSSAFRSQLRSTLLTMIQLRSQRSALAVNQSTSFSSSCTVRTITRSSSAGTNATE</sequence>
<comment type="caution">
    <text evidence="2">The sequence shown here is derived from an EMBL/GenBank/DDBJ whole genome shotgun (WGS) entry which is preliminary data.</text>
</comment>
<dbReference type="AlphaFoldDB" id="A0A8S3YGP0"/>
<feature type="transmembrane region" description="Helical" evidence="1">
    <location>
        <begin position="158"/>
        <end position="184"/>
    </location>
</feature>
<dbReference type="SUPFAM" id="SSF81321">
    <property type="entry name" value="Family A G protein-coupled receptor-like"/>
    <property type="match status" value="1"/>
</dbReference>
<dbReference type="Proteomes" id="UP000678393">
    <property type="component" value="Unassembled WGS sequence"/>
</dbReference>
<accession>A0A8S3YGP0</accession>
<dbReference type="PANTHER" id="PTHR46895">
    <property type="entry name" value="PROTEIN CBG20548-RELATED"/>
    <property type="match status" value="1"/>
</dbReference>
<evidence type="ECO:0000313" key="2">
    <source>
        <dbReference type="EMBL" id="CAG5114635.1"/>
    </source>
</evidence>
<keyword evidence="1" id="KW-1133">Transmembrane helix</keyword>
<proteinExistence type="predicted"/>
<feature type="transmembrane region" description="Helical" evidence="1">
    <location>
        <begin position="118"/>
        <end position="138"/>
    </location>
</feature>
<evidence type="ECO:0000313" key="3">
    <source>
        <dbReference type="Proteomes" id="UP000678393"/>
    </source>
</evidence>
<dbReference type="Gene3D" id="1.20.1070.10">
    <property type="entry name" value="Rhodopsin 7-helix transmembrane proteins"/>
    <property type="match status" value="1"/>
</dbReference>
<protein>
    <recommendedName>
        <fullName evidence="4">G-protein coupled receptors family 1 profile domain-containing protein</fullName>
    </recommendedName>
</protein>
<keyword evidence="3" id="KW-1185">Reference proteome</keyword>
<evidence type="ECO:0008006" key="4">
    <source>
        <dbReference type="Google" id="ProtNLM"/>
    </source>
</evidence>
<reference evidence="2" key="1">
    <citation type="submission" date="2021-04" db="EMBL/GenBank/DDBJ databases">
        <authorList>
            <consortium name="Molecular Ecology Group"/>
        </authorList>
    </citation>
    <scope>NUCLEOTIDE SEQUENCE</scope>
</reference>
<keyword evidence="1" id="KW-0812">Transmembrane</keyword>
<feature type="transmembrane region" description="Helical" evidence="1">
    <location>
        <begin position="12"/>
        <end position="32"/>
    </location>
</feature>
<evidence type="ECO:0000256" key="1">
    <source>
        <dbReference type="SAM" id="Phobius"/>
    </source>
</evidence>
<organism evidence="2 3">
    <name type="scientific">Candidula unifasciata</name>
    <dbReference type="NCBI Taxonomy" id="100452"/>
    <lineage>
        <taxon>Eukaryota</taxon>
        <taxon>Metazoa</taxon>
        <taxon>Spiralia</taxon>
        <taxon>Lophotrochozoa</taxon>
        <taxon>Mollusca</taxon>
        <taxon>Gastropoda</taxon>
        <taxon>Heterobranchia</taxon>
        <taxon>Euthyneura</taxon>
        <taxon>Panpulmonata</taxon>
        <taxon>Eupulmonata</taxon>
        <taxon>Stylommatophora</taxon>
        <taxon>Helicina</taxon>
        <taxon>Helicoidea</taxon>
        <taxon>Geomitridae</taxon>
        <taxon>Candidula</taxon>
    </lineage>
</organism>
<feature type="transmembrane region" description="Helical" evidence="1">
    <location>
        <begin position="70"/>
        <end position="93"/>
    </location>
</feature>
<name>A0A8S3YGP0_9EUPU</name>
<gene>
    <name evidence="2" type="ORF">CUNI_LOCUS193</name>
</gene>